<dbReference type="Proteomes" id="UP001597199">
    <property type="component" value="Unassembled WGS sequence"/>
</dbReference>
<dbReference type="InterPro" id="IPR008183">
    <property type="entry name" value="Aldose_1/G6P_1-epimerase"/>
</dbReference>
<name>A0ABW4BH25_9LACO</name>
<keyword evidence="5" id="KW-1185">Reference proteome</keyword>
<accession>A0ABW4BH25</accession>
<dbReference type="GO" id="GO:0016853">
    <property type="term" value="F:isomerase activity"/>
    <property type="evidence" value="ECO:0007669"/>
    <property type="project" value="UniProtKB-KW"/>
</dbReference>
<evidence type="ECO:0000313" key="5">
    <source>
        <dbReference type="Proteomes" id="UP001597199"/>
    </source>
</evidence>
<keyword evidence="3" id="KW-0119">Carbohydrate metabolism</keyword>
<organism evidence="4 5">
    <name type="scientific">Lacticaseibacillus suilingensis</name>
    <dbReference type="NCBI Taxonomy" id="2799577"/>
    <lineage>
        <taxon>Bacteria</taxon>
        <taxon>Bacillati</taxon>
        <taxon>Bacillota</taxon>
        <taxon>Bacilli</taxon>
        <taxon>Lactobacillales</taxon>
        <taxon>Lactobacillaceae</taxon>
        <taxon>Lacticaseibacillus</taxon>
    </lineage>
</organism>
<reference evidence="5" key="1">
    <citation type="journal article" date="2019" name="Int. J. Syst. Evol. Microbiol.">
        <title>The Global Catalogue of Microorganisms (GCM) 10K type strain sequencing project: providing services to taxonomists for standard genome sequencing and annotation.</title>
        <authorList>
            <consortium name="The Broad Institute Genomics Platform"/>
            <consortium name="The Broad Institute Genome Sequencing Center for Infectious Disease"/>
            <person name="Wu L."/>
            <person name="Ma J."/>
        </authorList>
    </citation>
    <scope>NUCLEOTIDE SEQUENCE [LARGE SCALE GENOMIC DNA]</scope>
    <source>
        <strain evidence="5">CCM 9110</strain>
    </source>
</reference>
<dbReference type="PANTHER" id="PTHR10091:SF0">
    <property type="entry name" value="GALACTOSE MUTAROTASE"/>
    <property type="match status" value="1"/>
</dbReference>
<comment type="similarity">
    <text evidence="1">Belongs to the aldose epimerase family.</text>
</comment>
<dbReference type="RefSeq" id="WP_204117771.1">
    <property type="nucleotide sequence ID" value="NZ_BOLV01000001.1"/>
</dbReference>
<dbReference type="InterPro" id="IPR014718">
    <property type="entry name" value="GH-type_carb-bd"/>
</dbReference>
<dbReference type="SUPFAM" id="SSF74650">
    <property type="entry name" value="Galactose mutarotase-like"/>
    <property type="match status" value="1"/>
</dbReference>
<dbReference type="Gene3D" id="2.70.98.10">
    <property type="match status" value="1"/>
</dbReference>
<gene>
    <name evidence="4" type="ORF">ACFQ41_03530</name>
</gene>
<comment type="caution">
    <text evidence="4">The sequence shown here is derived from an EMBL/GenBank/DDBJ whole genome shotgun (WGS) entry which is preliminary data.</text>
</comment>
<keyword evidence="2 4" id="KW-0413">Isomerase</keyword>
<evidence type="ECO:0000313" key="4">
    <source>
        <dbReference type="EMBL" id="MFD1398377.1"/>
    </source>
</evidence>
<proteinExistence type="inferred from homology"/>
<dbReference type="CDD" id="cd09019">
    <property type="entry name" value="galactose_mutarotase_like"/>
    <property type="match status" value="1"/>
</dbReference>
<dbReference type="PANTHER" id="PTHR10091">
    <property type="entry name" value="ALDOSE-1-EPIMERASE"/>
    <property type="match status" value="1"/>
</dbReference>
<protein>
    <submittedName>
        <fullName evidence="4">Aldose epimerase family protein</fullName>
        <ecNumber evidence="4">5.1.3.-</ecNumber>
    </submittedName>
</protein>
<dbReference type="EMBL" id="JBHTOA010000016">
    <property type="protein sequence ID" value="MFD1398377.1"/>
    <property type="molecule type" value="Genomic_DNA"/>
</dbReference>
<dbReference type="Pfam" id="PF01263">
    <property type="entry name" value="Aldose_epim"/>
    <property type="match status" value="1"/>
</dbReference>
<dbReference type="InterPro" id="IPR011013">
    <property type="entry name" value="Gal_mutarotase_sf_dom"/>
</dbReference>
<dbReference type="InterPro" id="IPR047215">
    <property type="entry name" value="Galactose_mutarotase-like"/>
</dbReference>
<dbReference type="EC" id="5.1.3.-" evidence="4"/>
<sequence>MTVTMKRYGTLKGEPLYEITLVNHQGMTVDLLNYGATLERVRVPAGNRLVDVILHLAQPSDYSEARNLLGGTVGRIIARVPGHTWHRGEAALTLPANEGANTIHGGPDGLDMQAWNLAYREGPAADRVTFTLVDFAGHNGFPGNVKTTVSYLLDDHNRLTYALTAESDQMTLFNATNHVYFALDGPDSTVAQTTLQLASDYYGPLAANHLPSGWAAVAGTPFDFRQPRRLGEVMPQVLGGAGLDHPFLLKHDQAATLTGASGRAVTMTTSAPAVVVYTGNHWDEVQGVAAHLRRHSGVTLEAQVAPPSGQDWSAITLMPGDPYQLQTTWQFKF</sequence>
<evidence type="ECO:0000256" key="3">
    <source>
        <dbReference type="ARBA" id="ARBA00023277"/>
    </source>
</evidence>
<evidence type="ECO:0000256" key="2">
    <source>
        <dbReference type="ARBA" id="ARBA00023235"/>
    </source>
</evidence>
<evidence type="ECO:0000256" key="1">
    <source>
        <dbReference type="ARBA" id="ARBA00006206"/>
    </source>
</evidence>